<dbReference type="Proteomes" id="UP000030003">
    <property type="component" value="Unassembled WGS sequence"/>
</dbReference>
<dbReference type="SMART" id="SM00849">
    <property type="entry name" value="Lactamase_B"/>
    <property type="match status" value="1"/>
</dbReference>
<dbReference type="GO" id="GO:0005886">
    <property type="term" value="C:plasma membrane"/>
    <property type="evidence" value="ECO:0007669"/>
    <property type="project" value="UniProtKB-SubCell"/>
</dbReference>
<evidence type="ECO:0000256" key="4">
    <source>
        <dbReference type="ARBA" id="ARBA00022989"/>
    </source>
</evidence>
<dbReference type="STRING" id="1385515.GCA_000423325_01149"/>
<name>A0A0A0M8Q5_9GAMM</name>
<reference evidence="8 9" key="1">
    <citation type="submission" date="2013-08" db="EMBL/GenBank/DDBJ databases">
        <title>Genomic analysis of Lysobacter defluvii.</title>
        <authorList>
            <person name="Wang Q."/>
            <person name="Wang G."/>
        </authorList>
    </citation>
    <scope>NUCLEOTIDE SEQUENCE [LARGE SCALE GENOMIC DNA]</scope>
    <source>
        <strain evidence="8 9">IMMIB APB-9</strain>
    </source>
</reference>
<dbReference type="eggNOG" id="COG0658">
    <property type="taxonomic scope" value="Bacteria"/>
</dbReference>
<evidence type="ECO:0000256" key="2">
    <source>
        <dbReference type="ARBA" id="ARBA00022475"/>
    </source>
</evidence>
<dbReference type="SUPFAM" id="SSF56281">
    <property type="entry name" value="Metallo-hydrolase/oxidoreductase"/>
    <property type="match status" value="1"/>
</dbReference>
<evidence type="ECO:0000256" key="5">
    <source>
        <dbReference type="ARBA" id="ARBA00023136"/>
    </source>
</evidence>
<evidence type="ECO:0000313" key="8">
    <source>
        <dbReference type="EMBL" id="KGO97536.1"/>
    </source>
</evidence>
<dbReference type="eggNOG" id="COG2333">
    <property type="taxonomic scope" value="Bacteria"/>
</dbReference>
<dbReference type="RefSeq" id="WP_036139681.1">
    <property type="nucleotide sequence ID" value="NZ_AVBH01000334.1"/>
</dbReference>
<feature type="non-terminal residue" evidence="8">
    <location>
        <position position="1"/>
    </location>
</feature>
<comment type="caution">
    <text evidence="8">The sequence shown here is derived from an EMBL/GenBank/DDBJ whole genome shotgun (WGS) entry which is preliminary data.</text>
</comment>
<dbReference type="Pfam" id="PF00753">
    <property type="entry name" value="Lactamase_B"/>
    <property type="match status" value="1"/>
</dbReference>
<proteinExistence type="predicted"/>
<evidence type="ECO:0000313" key="9">
    <source>
        <dbReference type="Proteomes" id="UP000030003"/>
    </source>
</evidence>
<dbReference type="CDD" id="cd07731">
    <property type="entry name" value="ComA-like_MBL-fold"/>
    <property type="match status" value="1"/>
</dbReference>
<evidence type="ECO:0000256" key="6">
    <source>
        <dbReference type="SAM" id="Phobius"/>
    </source>
</evidence>
<keyword evidence="9" id="KW-1185">Reference proteome</keyword>
<keyword evidence="2" id="KW-1003">Cell membrane</keyword>
<dbReference type="InterPro" id="IPR036866">
    <property type="entry name" value="RibonucZ/Hydroxyglut_hydro"/>
</dbReference>
<protein>
    <submittedName>
        <fullName evidence="8">Transporter</fullName>
    </submittedName>
</protein>
<dbReference type="InterPro" id="IPR001279">
    <property type="entry name" value="Metallo-B-lactamas"/>
</dbReference>
<dbReference type="PANTHER" id="PTHR30619:SF1">
    <property type="entry name" value="RECOMBINATION PROTEIN 2"/>
    <property type="match status" value="1"/>
</dbReference>
<evidence type="ECO:0000256" key="1">
    <source>
        <dbReference type="ARBA" id="ARBA00004651"/>
    </source>
</evidence>
<evidence type="ECO:0000256" key="3">
    <source>
        <dbReference type="ARBA" id="ARBA00022692"/>
    </source>
</evidence>
<evidence type="ECO:0000259" key="7">
    <source>
        <dbReference type="SMART" id="SM00849"/>
    </source>
</evidence>
<organism evidence="8 9">
    <name type="scientific">Lysobacter defluvii IMMIB APB-9 = DSM 18482</name>
    <dbReference type="NCBI Taxonomy" id="1385515"/>
    <lineage>
        <taxon>Bacteria</taxon>
        <taxon>Pseudomonadati</taxon>
        <taxon>Pseudomonadota</taxon>
        <taxon>Gammaproteobacteria</taxon>
        <taxon>Lysobacterales</taxon>
        <taxon>Lysobacteraceae</taxon>
        <taxon>Novilysobacter</taxon>
    </lineage>
</organism>
<keyword evidence="3 6" id="KW-0812">Transmembrane</keyword>
<dbReference type="EMBL" id="AVBH01000334">
    <property type="protein sequence ID" value="KGO97536.1"/>
    <property type="molecule type" value="Genomic_DNA"/>
</dbReference>
<dbReference type="Gene3D" id="3.60.15.10">
    <property type="entry name" value="Ribonuclease Z/Hydroxyacylglutathione hydrolase-like"/>
    <property type="match status" value="1"/>
</dbReference>
<feature type="domain" description="Metallo-beta-lactamase" evidence="7">
    <location>
        <begin position="135"/>
        <end position="324"/>
    </location>
</feature>
<dbReference type="InterPro" id="IPR052159">
    <property type="entry name" value="Competence_DNA_uptake"/>
</dbReference>
<dbReference type="PANTHER" id="PTHR30619">
    <property type="entry name" value="DNA INTERNALIZATION/COMPETENCE PROTEIN COMEC/REC2"/>
    <property type="match status" value="1"/>
</dbReference>
<dbReference type="Pfam" id="PF03772">
    <property type="entry name" value="Competence"/>
    <property type="match status" value="1"/>
</dbReference>
<dbReference type="OrthoDB" id="9761531at2"/>
<dbReference type="InterPro" id="IPR004477">
    <property type="entry name" value="ComEC_N"/>
</dbReference>
<keyword evidence="5 6" id="KW-0472">Membrane</keyword>
<comment type="subcellular location">
    <subcellularLocation>
        <location evidence="1">Cell membrane</location>
        <topology evidence="1">Multi-pass membrane protein</topology>
    </subcellularLocation>
</comment>
<sequence length="327" mass="33932">TVVLFNQASLAGPLANLVAIPWWTLVVVPLSLLGTGLEALAAGSGAWAWRAADWCFGLSWPLFEWVAASPLALWWLPEAPWFAVPLALAGAFWILLPRGLPGRGLALLLWLPLLWPDRNLPQAGGLDLHLLDVGQGLAVVVRTAGHVLLYDTGPAVPEGFDAGERVVLPALRALGVRGLDRVVVSHGHGDHAGGLPAVLLGMPATRVDAPEGSGIAEARPCHAGDAWEWDGVRFDYLHPGPHFPYLGNDASCVLRIRGAHGTVLLPGDIGEVIEGRVAGAVGGDGTGPAAADVVVVPHHGSTSSSSPAFVAATGARHALVSVGHGNR</sequence>
<feature type="transmembrane region" description="Helical" evidence="6">
    <location>
        <begin position="20"/>
        <end position="42"/>
    </location>
</feature>
<gene>
    <name evidence="8" type="ORF">N791_10050</name>
</gene>
<keyword evidence="4 6" id="KW-1133">Transmembrane helix</keyword>
<accession>A0A0A0M8Q5</accession>
<dbReference type="AlphaFoldDB" id="A0A0A0M8Q5"/>
<feature type="non-terminal residue" evidence="8">
    <location>
        <position position="327"/>
    </location>
</feature>
<feature type="transmembrane region" description="Helical" evidence="6">
    <location>
        <begin position="54"/>
        <end position="73"/>
    </location>
</feature>
<dbReference type="InterPro" id="IPR035681">
    <property type="entry name" value="ComA-like_MBL"/>
</dbReference>